<gene>
    <name evidence="2" type="ORF">EOD39_11547</name>
</gene>
<dbReference type="Proteomes" id="UP000289886">
    <property type="component" value="Unassembled WGS sequence"/>
</dbReference>
<evidence type="ECO:0000313" key="2">
    <source>
        <dbReference type="EMBL" id="RXM36695.1"/>
    </source>
</evidence>
<sequence length="121" mass="13484">MVFLCLPFAPRKKSRRSNRSTDSEQMEKLWAAVSYQGTVRSELLRECSAPPVPLGYQEATSDDWQQDGPPPEEVGEQELAYLSEDVESDGTFPAVKLSLLTELLLLIEGHCSLASALAYHR</sequence>
<feature type="region of interest" description="Disordered" evidence="1">
    <location>
        <begin position="55"/>
        <end position="75"/>
    </location>
</feature>
<reference evidence="2 3" key="1">
    <citation type="submission" date="2019-01" db="EMBL/GenBank/DDBJ databases">
        <title>Draft Genome and Complete Hox-Cluster Characterization of the Sterlet Sturgeon (Acipenser ruthenus).</title>
        <authorList>
            <person name="Wei Q."/>
        </authorList>
    </citation>
    <scope>NUCLEOTIDE SEQUENCE [LARGE SCALE GENOMIC DNA]</scope>
    <source>
        <strain evidence="2">WHYD16114868_AA</strain>
        <tissue evidence="2">Blood</tissue>
    </source>
</reference>
<proteinExistence type="predicted"/>
<organism evidence="2 3">
    <name type="scientific">Acipenser ruthenus</name>
    <name type="common">Sterlet sturgeon</name>
    <dbReference type="NCBI Taxonomy" id="7906"/>
    <lineage>
        <taxon>Eukaryota</taxon>
        <taxon>Metazoa</taxon>
        <taxon>Chordata</taxon>
        <taxon>Craniata</taxon>
        <taxon>Vertebrata</taxon>
        <taxon>Euteleostomi</taxon>
        <taxon>Actinopterygii</taxon>
        <taxon>Chondrostei</taxon>
        <taxon>Acipenseriformes</taxon>
        <taxon>Acipenseridae</taxon>
        <taxon>Acipenser</taxon>
    </lineage>
</organism>
<protein>
    <submittedName>
        <fullName evidence="2">Uncharacterized protein</fullName>
    </submittedName>
</protein>
<evidence type="ECO:0000256" key="1">
    <source>
        <dbReference type="SAM" id="MobiDB-lite"/>
    </source>
</evidence>
<comment type="caution">
    <text evidence="2">The sequence shown here is derived from an EMBL/GenBank/DDBJ whole genome shotgun (WGS) entry which is preliminary data.</text>
</comment>
<keyword evidence="3" id="KW-1185">Reference proteome</keyword>
<dbReference type="AlphaFoldDB" id="A0A444UNE4"/>
<accession>A0A444UNE4</accession>
<dbReference type="EMBL" id="SCEB01214193">
    <property type="protein sequence ID" value="RXM36695.1"/>
    <property type="molecule type" value="Genomic_DNA"/>
</dbReference>
<evidence type="ECO:0000313" key="3">
    <source>
        <dbReference type="Proteomes" id="UP000289886"/>
    </source>
</evidence>
<name>A0A444UNE4_ACIRT</name>